<dbReference type="RefSeq" id="WP_080139934.1">
    <property type="nucleotide sequence ID" value="NZ_LWIG01000059.1"/>
</dbReference>
<dbReference type="Pfam" id="PF06299">
    <property type="entry name" value="DUF1045"/>
    <property type="match status" value="1"/>
</dbReference>
<reference evidence="1 2" key="1">
    <citation type="submission" date="2019-06" db="EMBL/GenBank/DDBJ databases">
        <title>Genomic Encyclopedia of Type Strains, Phase IV (KMG-V): Genome sequencing to study the core and pangenomes of soil and plant-associated prokaryotes.</title>
        <authorList>
            <person name="Whitman W."/>
        </authorList>
    </citation>
    <scope>NUCLEOTIDE SEQUENCE [LARGE SCALE GENOMIC DNA]</scope>
    <source>
        <strain evidence="1 2">BR 10556</strain>
    </source>
</reference>
<comment type="caution">
    <text evidence="1">The sequence shown here is derived from an EMBL/GenBank/DDBJ whole genome shotgun (WGS) entry which is preliminary data.</text>
</comment>
<proteinExistence type="predicted"/>
<keyword evidence="2" id="KW-1185">Reference proteome</keyword>
<evidence type="ECO:0000313" key="2">
    <source>
        <dbReference type="Proteomes" id="UP000315914"/>
    </source>
</evidence>
<accession>A0A560KC47</accession>
<dbReference type="Proteomes" id="UP000315914">
    <property type="component" value="Unassembled WGS sequence"/>
</dbReference>
<dbReference type="Gene3D" id="3.90.1140.10">
    <property type="entry name" value="Cyclic phosphodiesterase"/>
    <property type="match status" value="1"/>
</dbReference>
<dbReference type="AlphaFoldDB" id="A0A560KC47"/>
<dbReference type="PIRSF" id="PIRSF033328">
    <property type="entry name" value="Phest_Mll4975"/>
    <property type="match status" value="1"/>
</dbReference>
<dbReference type="OrthoDB" id="4954742at2"/>
<sequence length="244" mass="27513">MSESSTSRYAIYYTPAPEHALTVAARAWLGRDAFAGGSFTPSDEITASGTTLARRALTTAASRYGFHATLKAPFHLKEGYSVEELERALRTFVRSWLPCPVGPLKIDLLGGFFVLVPMNPIPTLVGFASQIVKEFDRFRGPLCHDEFQRRLRGPLDEIETTHLVRWGYPYVFDRFRFHMTLTDRVPVASQADVKKELNAFFGTLLCEDYSIDTLSLFVQEHPGANFVVRSQFALRTRTLLKEAV</sequence>
<organism evidence="1 2">
    <name type="scientific">Bradyrhizobium sacchari</name>
    <dbReference type="NCBI Taxonomy" id="1399419"/>
    <lineage>
        <taxon>Bacteria</taxon>
        <taxon>Pseudomonadati</taxon>
        <taxon>Pseudomonadota</taxon>
        <taxon>Alphaproteobacteria</taxon>
        <taxon>Hyphomicrobiales</taxon>
        <taxon>Nitrobacteraceae</taxon>
        <taxon>Bradyrhizobium</taxon>
    </lineage>
</organism>
<dbReference type="NCBIfam" id="TIGR03223">
    <property type="entry name" value="Phn_opern_protn"/>
    <property type="match status" value="1"/>
</dbReference>
<protein>
    <submittedName>
        <fullName evidence="1">Putative phosphonate metabolism protein</fullName>
    </submittedName>
</protein>
<evidence type="ECO:0000313" key="1">
    <source>
        <dbReference type="EMBL" id="TWB80891.1"/>
    </source>
</evidence>
<name>A0A560KC47_9BRAD</name>
<dbReference type="STRING" id="1399419.A5906_13985"/>
<dbReference type="EMBL" id="VITW01000002">
    <property type="protein sequence ID" value="TWB80891.1"/>
    <property type="molecule type" value="Genomic_DNA"/>
</dbReference>
<dbReference type="InterPro" id="IPR009389">
    <property type="entry name" value="DUF1045"/>
</dbReference>
<gene>
    <name evidence="1" type="ORF">FBZ95_102108</name>
</gene>